<dbReference type="AlphaFoldDB" id="A0A1M7Z3J8"/>
<name>A0A1M7Z3J8_9BACT</name>
<organism evidence="1 2">
    <name type="scientific">Algoriphagus zhangzhouensis</name>
    <dbReference type="NCBI Taxonomy" id="1073327"/>
    <lineage>
        <taxon>Bacteria</taxon>
        <taxon>Pseudomonadati</taxon>
        <taxon>Bacteroidota</taxon>
        <taxon>Cytophagia</taxon>
        <taxon>Cytophagales</taxon>
        <taxon>Cyclobacteriaceae</taxon>
        <taxon>Algoriphagus</taxon>
    </lineage>
</organism>
<dbReference type="OrthoDB" id="826578at2"/>
<evidence type="ECO:0000313" key="2">
    <source>
        <dbReference type="Proteomes" id="UP000184609"/>
    </source>
</evidence>
<dbReference type="RefSeq" id="WP_073569762.1">
    <property type="nucleotide sequence ID" value="NZ_FRXN01000001.1"/>
</dbReference>
<accession>A0A1M7Z3J8</accession>
<sequence>MNLFFDHSENAIFEFYHGHDINRYLWEIYQCWMLELSQRDNTYLDISNRQYFFELLANEIFKGLKNYQSKKDMELGIPKSNSSIKP</sequence>
<dbReference type="EMBL" id="FRXN01000001">
    <property type="protein sequence ID" value="SHO59424.1"/>
    <property type="molecule type" value="Genomic_DNA"/>
</dbReference>
<protein>
    <submittedName>
        <fullName evidence="1">Uncharacterized protein</fullName>
    </submittedName>
</protein>
<keyword evidence="2" id="KW-1185">Reference proteome</keyword>
<dbReference type="Proteomes" id="UP000184609">
    <property type="component" value="Unassembled WGS sequence"/>
</dbReference>
<reference evidence="2" key="1">
    <citation type="submission" date="2016-12" db="EMBL/GenBank/DDBJ databases">
        <authorList>
            <person name="Varghese N."/>
            <person name="Submissions S."/>
        </authorList>
    </citation>
    <scope>NUCLEOTIDE SEQUENCE [LARGE SCALE GENOMIC DNA]</scope>
    <source>
        <strain evidence="2">DSM 25035</strain>
    </source>
</reference>
<proteinExistence type="predicted"/>
<evidence type="ECO:0000313" key="1">
    <source>
        <dbReference type="EMBL" id="SHO59424.1"/>
    </source>
</evidence>
<gene>
    <name evidence="1" type="ORF">SAMN04488108_0060</name>
</gene>